<dbReference type="OrthoDB" id="7489880at2759"/>
<dbReference type="Proteomes" id="UP000838756">
    <property type="component" value="Unassembled WGS sequence"/>
</dbReference>
<dbReference type="EMBL" id="CAKXAJ010019867">
    <property type="protein sequence ID" value="CAH2219154.1"/>
    <property type="molecule type" value="Genomic_DNA"/>
</dbReference>
<feature type="non-terminal residue" evidence="2">
    <location>
        <position position="1"/>
    </location>
</feature>
<protein>
    <submittedName>
        <fullName evidence="2">Jg27218 protein</fullName>
    </submittedName>
</protein>
<organism evidence="2 3">
    <name type="scientific">Pararge aegeria aegeria</name>
    <dbReference type="NCBI Taxonomy" id="348720"/>
    <lineage>
        <taxon>Eukaryota</taxon>
        <taxon>Metazoa</taxon>
        <taxon>Ecdysozoa</taxon>
        <taxon>Arthropoda</taxon>
        <taxon>Hexapoda</taxon>
        <taxon>Insecta</taxon>
        <taxon>Pterygota</taxon>
        <taxon>Neoptera</taxon>
        <taxon>Endopterygota</taxon>
        <taxon>Lepidoptera</taxon>
        <taxon>Glossata</taxon>
        <taxon>Ditrysia</taxon>
        <taxon>Papilionoidea</taxon>
        <taxon>Nymphalidae</taxon>
        <taxon>Satyrinae</taxon>
        <taxon>Satyrini</taxon>
        <taxon>Parargina</taxon>
        <taxon>Pararge</taxon>
    </lineage>
</organism>
<evidence type="ECO:0000313" key="2">
    <source>
        <dbReference type="EMBL" id="CAH2219154.1"/>
    </source>
</evidence>
<gene>
    <name evidence="2" type="primary">jg27218</name>
    <name evidence="2" type="ORF">PAEG_LOCUS6463</name>
</gene>
<keyword evidence="3" id="KW-1185">Reference proteome</keyword>
<accession>A0A8S4QWW1</accession>
<evidence type="ECO:0000313" key="3">
    <source>
        <dbReference type="Proteomes" id="UP000838756"/>
    </source>
</evidence>
<name>A0A8S4QWW1_9NEOP</name>
<dbReference type="AlphaFoldDB" id="A0A8S4QWW1"/>
<sequence>LGVGNLRGVGNLQGTCCSLRRRLQRQCAVARGTGIGSCVLQEARRSAWPSARRPPWSPGRNGSPAALLPALPPPSLKASGELQEKVPRVYTHMRRPIFGKNRQPRAWRGKLGLCGEGSRRPVFVSVYEQSLLTYICIVTLYGNNVCDH</sequence>
<proteinExistence type="predicted"/>
<comment type="caution">
    <text evidence="2">The sequence shown here is derived from an EMBL/GenBank/DDBJ whole genome shotgun (WGS) entry which is preliminary data.</text>
</comment>
<evidence type="ECO:0000256" key="1">
    <source>
        <dbReference type="SAM" id="MobiDB-lite"/>
    </source>
</evidence>
<reference evidence="2" key="1">
    <citation type="submission" date="2022-03" db="EMBL/GenBank/DDBJ databases">
        <authorList>
            <person name="Lindestad O."/>
        </authorList>
    </citation>
    <scope>NUCLEOTIDE SEQUENCE</scope>
</reference>
<feature type="region of interest" description="Disordered" evidence="1">
    <location>
        <begin position="49"/>
        <end position="73"/>
    </location>
</feature>